<dbReference type="EMBL" id="CP045529">
    <property type="protein sequence ID" value="QFU98419.1"/>
    <property type="molecule type" value="Genomic_DNA"/>
</dbReference>
<dbReference type="KEGG" id="lxl:KDY119_01935"/>
<dbReference type="AlphaFoldDB" id="A0A5P9QAN1"/>
<dbReference type="RefSeq" id="WP_051136531.1">
    <property type="nucleotide sequence ID" value="NZ_BAABIH010000002.1"/>
</dbReference>
<name>A0A5P9QAN1_9MICO</name>
<evidence type="ECO:0000256" key="1">
    <source>
        <dbReference type="SAM" id="SignalP"/>
    </source>
</evidence>
<accession>A0A5P9QAN1</accession>
<proteinExistence type="predicted"/>
<feature type="signal peptide" evidence="1">
    <location>
        <begin position="1"/>
        <end position="27"/>
    </location>
</feature>
<organism evidence="2 3">
    <name type="scientific">Luteimicrobium xylanilyticum</name>
    <dbReference type="NCBI Taxonomy" id="1133546"/>
    <lineage>
        <taxon>Bacteria</taxon>
        <taxon>Bacillati</taxon>
        <taxon>Actinomycetota</taxon>
        <taxon>Actinomycetes</taxon>
        <taxon>Micrococcales</taxon>
        <taxon>Luteimicrobium</taxon>
    </lineage>
</organism>
<gene>
    <name evidence="2" type="ORF">KDY119_01935</name>
</gene>
<feature type="chain" id="PRO_5039256373" evidence="1">
    <location>
        <begin position="28"/>
        <end position="290"/>
    </location>
</feature>
<evidence type="ECO:0000313" key="3">
    <source>
        <dbReference type="Proteomes" id="UP000326702"/>
    </source>
</evidence>
<keyword evidence="3" id="KW-1185">Reference proteome</keyword>
<evidence type="ECO:0000313" key="2">
    <source>
        <dbReference type="EMBL" id="QFU98419.1"/>
    </source>
</evidence>
<reference evidence="2 3" key="1">
    <citation type="submission" date="2019-10" db="EMBL/GenBank/DDBJ databases">
        <title>Genome sequence of Luteimicrobium xylanilyticum HY-24.</title>
        <authorList>
            <person name="Kim D.Y."/>
            <person name="Park H.-Y."/>
        </authorList>
    </citation>
    <scope>NUCLEOTIDE SEQUENCE [LARGE SCALE GENOMIC DNA]</scope>
    <source>
        <strain evidence="2 3">HY-24</strain>
    </source>
</reference>
<dbReference type="OrthoDB" id="3447380at2"/>
<sequence>MRTFKRAVAGAITTALAIGLVSAPALSADAATRSAAKSTHGVSVKLTVSDLTNKPGKYTVKRWAKVTVRVPAPFQDTFSDGSKNGTPKPVTYSVVLTSTGAETCGGKTGRTVAWKYGLTKSSTLTIPVTFKNTKSGLIRYYTLSGKCKLSAKVTAYRYTVNKAGTIDNVKATAATTYYVRTSTSLTKPSASASQVKKNHTAKLSGKATYLRADSKHWYTKTKLPKGTKLVVQKKAKGAKSWSKVATVKVTSKGTWSKSVKVAKTTSYRVVYAGSSTRNAKTSAVRVVKVG</sequence>
<protein>
    <submittedName>
        <fullName evidence="2">Uncharacterized protein</fullName>
    </submittedName>
</protein>
<dbReference type="Proteomes" id="UP000326702">
    <property type="component" value="Chromosome"/>
</dbReference>
<keyword evidence="1" id="KW-0732">Signal</keyword>